<gene>
    <name evidence="1" type="ORF">IBL25_07325</name>
</gene>
<comment type="caution">
    <text evidence="1">The sequence shown here is derived from an EMBL/GenBank/DDBJ whole genome shotgun (WGS) entry which is preliminary data.</text>
</comment>
<organism evidence="1 2">
    <name type="scientific">Pseudoroseomonas ludipueritiae</name>
    <dbReference type="NCBI Taxonomy" id="198093"/>
    <lineage>
        <taxon>Bacteria</taxon>
        <taxon>Pseudomonadati</taxon>
        <taxon>Pseudomonadota</taxon>
        <taxon>Alphaproteobacteria</taxon>
        <taxon>Acetobacterales</taxon>
        <taxon>Acetobacteraceae</taxon>
        <taxon>Pseudoroseomonas</taxon>
    </lineage>
</organism>
<evidence type="ECO:0000313" key="2">
    <source>
        <dbReference type="Proteomes" id="UP000603940"/>
    </source>
</evidence>
<evidence type="ECO:0000313" key="1">
    <source>
        <dbReference type="EMBL" id="MBC9176753.1"/>
    </source>
</evidence>
<dbReference type="Proteomes" id="UP000603940">
    <property type="component" value="Unassembled WGS sequence"/>
</dbReference>
<reference evidence="1 2" key="1">
    <citation type="journal article" date="2009" name="Int. J. Syst. Evol. Microbiol.">
        <title>Transfer of Teichococcus ludipueritiae and Muricoccus roseus to the genus Roseomonas, as Roseomonas ludipueritiae comb. nov. and Roseomonas rosea comb. nov., respectively, and emended description of the genus Roseomonas.</title>
        <authorList>
            <person name="Sanchez-Porro C."/>
            <person name="Gallego V."/>
            <person name="Busse H.J."/>
            <person name="Kampfer P."/>
            <person name="Ventosa A."/>
        </authorList>
    </citation>
    <scope>NUCLEOTIDE SEQUENCE [LARGE SCALE GENOMIC DNA]</scope>
    <source>
        <strain evidence="1 2">DSM 14915</strain>
    </source>
</reference>
<protein>
    <submittedName>
        <fullName evidence="1">Uncharacterized protein</fullName>
    </submittedName>
</protein>
<keyword evidence="2" id="KW-1185">Reference proteome</keyword>
<dbReference type="EMBL" id="JACTUZ010000019">
    <property type="protein sequence ID" value="MBC9176753.1"/>
    <property type="molecule type" value="Genomic_DNA"/>
</dbReference>
<proteinExistence type="predicted"/>
<accession>A0ABR7R4V0</accession>
<dbReference type="RefSeq" id="WP_187777899.1">
    <property type="nucleotide sequence ID" value="NZ_JACTUZ010000019.1"/>
</dbReference>
<sequence>MSAPVSLTNSEIISLFNILARAVQSRTFPRTATELNDMLKFQGKLLKAGGKLLTASGGIVIPPVDPPVTLPAAVITPAAGSFRTDLASGTAMATVSAVPAGATRTLTVAGGVAEFNADKTQIRRSSTGTLSVGSLSVTVTDTHPNATNSPRSATASLSIVAPPVTLPAISLTAAGASFQTDVAAGTLLATVSQGVPAGATRAFTAGGNVVVFANNQTEIRRGTAGTLTAGSLSVAIADTHPNATNSPRTASATLTITAPVVVDPPVDPGPTDPPPQGEAVKLASFPITGTGAPAGTVYTFGQAFQNGHIGAGDTVSLRLADGTRMATQLDRLSDQYDGSSLLMGGVHVALPAIGSGSQLPVELWKEPAPSSPSTPLNIASRMAGRTCRVEISNGSQTHTLDCVSTPVPADRWFNGPICAQTQFVSEVPASVINSKGRLEVDLAVYSDGSIQADVTLWNFYVFQAGVGDAAYTMRLIGDQNTTMFTLTVPRAPLYTGWGERARWKADGTKVAVSPARHRPPTAYLMRTGLVARYDTDLDFSSRLSEFSTNLNNANWLKPYGTRDIVVGMGGTGGNNVIGHATEAQALWLATGDARVAEYIERMAEAARGIPFHHFRQDVGRFVNPVDDPYGRVDQYTQGSFGAPYINSSKLTADGEQWDIDDGHWGEYCSVPYMMTARRAYLRTVEGMAAFGIMVRNQEAERGTVYPWDGGPLDSNDEAGRSSRLNYYKTDPRAGGIGLKNVQQRAYAWCLRQFLNAALLIPKSRQPFGGFWQTVAEAQYRTLNVLHAETPMGELEGTLPNFLRNGDPAGGYPTSEFYMVAPWQVEMGYGEHLRAARLGVPGAHDRVMKNTKFILGRFTHPERFNPADGTAGRMTMYEADGVTHFTTWEQAEQYKSGWGEDKHFINKALRSYGVNFSNIDGVEDDYPMRSYTTIHMTLQYLRDKGLPEAEALTAKGFFDSLDAATKQKIFLAVPNIISDARMSIRVVGEAWA</sequence>
<name>A0ABR7R4V0_9PROT</name>